<dbReference type="PROSITE" id="PS50157">
    <property type="entry name" value="ZINC_FINGER_C2H2_2"/>
    <property type="match status" value="1"/>
</dbReference>
<keyword evidence="6" id="KW-0804">Transcription</keyword>
<keyword evidence="2" id="KW-0677">Repeat</keyword>
<evidence type="ECO:0000256" key="1">
    <source>
        <dbReference type="ARBA" id="ARBA00022723"/>
    </source>
</evidence>
<keyword evidence="4" id="KW-0862">Zinc</keyword>
<dbReference type="PROSITE" id="PS00028">
    <property type="entry name" value="ZINC_FINGER_C2H2_1"/>
    <property type="match status" value="1"/>
</dbReference>
<evidence type="ECO:0000256" key="7">
    <source>
        <dbReference type="PROSITE-ProRule" id="PRU00042"/>
    </source>
</evidence>
<dbReference type="InterPro" id="IPR013087">
    <property type="entry name" value="Znf_C2H2_type"/>
</dbReference>
<evidence type="ECO:0000256" key="5">
    <source>
        <dbReference type="ARBA" id="ARBA00023015"/>
    </source>
</evidence>
<evidence type="ECO:0000256" key="4">
    <source>
        <dbReference type="ARBA" id="ARBA00022833"/>
    </source>
</evidence>
<dbReference type="GO" id="GO:0008270">
    <property type="term" value="F:zinc ion binding"/>
    <property type="evidence" value="ECO:0007669"/>
    <property type="project" value="UniProtKB-KW"/>
</dbReference>
<keyword evidence="3 7" id="KW-0863">Zinc-finger</keyword>
<dbReference type="EMBL" id="DF973112">
    <property type="protein sequence ID" value="GAU10992.1"/>
    <property type="molecule type" value="Genomic_DNA"/>
</dbReference>
<feature type="domain" description="C2H2-type" evidence="9">
    <location>
        <begin position="152"/>
        <end position="179"/>
    </location>
</feature>
<evidence type="ECO:0000259" key="9">
    <source>
        <dbReference type="PROSITE" id="PS50157"/>
    </source>
</evidence>
<dbReference type="GO" id="GO:0000976">
    <property type="term" value="F:transcription cis-regulatory region binding"/>
    <property type="evidence" value="ECO:0007669"/>
    <property type="project" value="TreeGrafter"/>
</dbReference>
<dbReference type="GO" id="GO:0005634">
    <property type="term" value="C:nucleus"/>
    <property type="evidence" value="ECO:0007669"/>
    <property type="project" value="TreeGrafter"/>
</dbReference>
<evidence type="ECO:0000256" key="2">
    <source>
        <dbReference type="ARBA" id="ARBA00022737"/>
    </source>
</evidence>
<dbReference type="AlphaFoldDB" id="A0A2Z6LJH7"/>
<keyword evidence="1" id="KW-0479">Metal-binding</keyword>
<dbReference type="PANTHER" id="PTHR45988:SF18">
    <property type="entry name" value="C2H2-TYPE ZINC FINGER FAMILY PROTEIN"/>
    <property type="match status" value="1"/>
</dbReference>
<dbReference type="SUPFAM" id="SSF57667">
    <property type="entry name" value="beta-beta-alpha zinc fingers"/>
    <property type="match status" value="1"/>
</dbReference>
<keyword evidence="11" id="KW-1185">Reference proteome</keyword>
<protein>
    <recommendedName>
        <fullName evidence="9">C2H2-type domain-containing protein</fullName>
    </recommendedName>
</protein>
<dbReference type="Proteomes" id="UP000242715">
    <property type="component" value="Unassembled WGS sequence"/>
</dbReference>
<gene>
    <name evidence="10" type="ORF">TSUD_112850</name>
</gene>
<reference evidence="11" key="1">
    <citation type="journal article" date="2017" name="Front. Plant Sci.">
        <title>Climate Clever Clovers: New Paradigm to Reduce the Environmental Footprint of Ruminants by Breeding Low Methanogenic Forages Utilizing Haplotype Variation.</title>
        <authorList>
            <person name="Kaur P."/>
            <person name="Appels R."/>
            <person name="Bayer P.E."/>
            <person name="Keeble-Gagnere G."/>
            <person name="Wang J."/>
            <person name="Hirakawa H."/>
            <person name="Shirasawa K."/>
            <person name="Vercoe P."/>
            <person name="Stefanova K."/>
            <person name="Durmic Z."/>
            <person name="Nichols P."/>
            <person name="Revell C."/>
            <person name="Isobe S.N."/>
            <person name="Edwards D."/>
            <person name="Erskine W."/>
        </authorList>
    </citation>
    <scope>NUCLEOTIDE SEQUENCE [LARGE SCALE GENOMIC DNA]</scope>
    <source>
        <strain evidence="11">cv. Daliak</strain>
    </source>
</reference>
<proteinExistence type="predicted"/>
<dbReference type="InterPro" id="IPR036236">
    <property type="entry name" value="Znf_C2H2_sf"/>
</dbReference>
<dbReference type="Gene3D" id="3.30.160.60">
    <property type="entry name" value="Classic Zinc Finger"/>
    <property type="match status" value="1"/>
</dbReference>
<feature type="compositionally biased region" description="Polar residues" evidence="8">
    <location>
        <begin position="9"/>
        <end position="21"/>
    </location>
</feature>
<dbReference type="Pfam" id="PF13912">
    <property type="entry name" value="zf-C2H2_6"/>
    <property type="match status" value="2"/>
</dbReference>
<dbReference type="OrthoDB" id="6077919at2759"/>
<name>A0A2Z6LJH7_TRISU</name>
<feature type="region of interest" description="Disordered" evidence="8">
    <location>
        <begin position="1"/>
        <end position="94"/>
    </location>
</feature>
<dbReference type="GO" id="GO:0003700">
    <property type="term" value="F:DNA-binding transcription factor activity"/>
    <property type="evidence" value="ECO:0007669"/>
    <property type="project" value="InterPro"/>
</dbReference>
<organism evidence="10 11">
    <name type="scientific">Trifolium subterraneum</name>
    <name type="common">Subterranean clover</name>
    <dbReference type="NCBI Taxonomy" id="3900"/>
    <lineage>
        <taxon>Eukaryota</taxon>
        <taxon>Viridiplantae</taxon>
        <taxon>Streptophyta</taxon>
        <taxon>Embryophyta</taxon>
        <taxon>Tracheophyta</taxon>
        <taxon>Spermatophyta</taxon>
        <taxon>Magnoliopsida</taxon>
        <taxon>eudicotyledons</taxon>
        <taxon>Gunneridae</taxon>
        <taxon>Pentapetalae</taxon>
        <taxon>rosids</taxon>
        <taxon>fabids</taxon>
        <taxon>Fabales</taxon>
        <taxon>Fabaceae</taxon>
        <taxon>Papilionoideae</taxon>
        <taxon>50 kb inversion clade</taxon>
        <taxon>NPAAA clade</taxon>
        <taxon>Hologalegina</taxon>
        <taxon>IRL clade</taxon>
        <taxon>Trifolieae</taxon>
        <taxon>Trifolium</taxon>
    </lineage>
</organism>
<keyword evidence="5" id="KW-0805">Transcription regulation</keyword>
<evidence type="ECO:0000256" key="3">
    <source>
        <dbReference type="ARBA" id="ARBA00022771"/>
    </source>
</evidence>
<evidence type="ECO:0000256" key="6">
    <source>
        <dbReference type="ARBA" id="ARBA00023163"/>
    </source>
</evidence>
<accession>A0A2Z6LJH7</accession>
<dbReference type="PANTHER" id="PTHR45988">
    <property type="entry name" value="C2H2 TYPE ZINC FINGER TRANSCRIPTION FACTOR FAMILY-RELATED"/>
    <property type="match status" value="1"/>
</dbReference>
<dbReference type="InterPro" id="IPR044653">
    <property type="entry name" value="AZF1/2/3-like"/>
</dbReference>
<evidence type="ECO:0000256" key="8">
    <source>
        <dbReference type="SAM" id="MobiDB-lite"/>
    </source>
</evidence>
<sequence>MKGNKVVKSEQQPSNSETFLNINHAKNDSKQFPSKRALGGHKKVHKAERENHHQENNSNVVSTKGKEVFPSSPTLREHQKSHKREREIHGEENNNNYKKIVTMKGKEVVKSEQHQPSNSVMLIPIIDLTNNGSICGWMKVQEHDIFTSSKTFPCKICNRQFFSAQALGGHGKVHKRKLKHPQEIMENFSIKLEDNVGESSINYHDTIKEEPFEPDLSLKL</sequence>
<evidence type="ECO:0000313" key="11">
    <source>
        <dbReference type="Proteomes" id="UP000242715"/>
    </source>
</evidence>
<evidence type="ECO:0000313" key="10">
    <source>
        <dbReference type="EMBL" id="GAU10992.1"/>
    </source>
</evidence>